<accession>A0A844HJ41</accession>
<evidence type="ECO:0000313" key="3">
    <source>
        <dbReference type="EMBL" id="MTH59028.1"/>
    </source>
</evidence>
<proteinExistence type="predicted"/>
<protein>
    <submittedName>
        <fullName evidence="3">DUF1003 domain-containing protein</fullName>
    </submittedName>
</protein>
<comment type="caution">
    <text evidence="3">The sequence shown here is derived from an EMBL/GenBank/DDBJ whole genome shotgun (WGS) entry which is preliminary data.</text>
</comment>
<evidence type="ECO:0000313" key="4">
    <source>
        <dbReference type="Proteomes" id="UP000449846"/>
    </source>
</evidence>
<organism evidence="3 4">
    <name type="scientific">Paracoccus litorisediminis</name>
    <dbReference type="NCBI Taxonomy" id="2006130"/>
    <lineage>
        <taxon>Bacteria</taxon>
        <taxon>Pseudomonadati</taxon>
        <taxon>Pseudomonadota</taxon>
        <taxon>Alphaproteobacteria</taxon>
        <taxon>Rhodobacterales</taxon>
        <taxon>Paracoccaceae</taxon>
        <taxon>Paracoccus</taxon>
    </lineage>
</organism>
<keyword evidence="4" id="KW-1185">Reference proteome</keyword>
<dbReference type="Proteomes" id="UP000449846">
    <property type="component" value="Unassembled WGS sequence"/>
</dbReference>
<evidence type="ECO:0000256" key="2">
    <source>
        <dbReference type="SAM" id="Phobius"/>
    </source>
</evidence>
<dbReference type="PANTHER" id="PTHR41386">
    <property type="entry name" value="INTEGRAL MEMBRANE PROTEIN-RELATED"/>
    <property type="match status" value="1"/>
</dbReference>
<keyword evidence="1" id="KW-0175">Coiled coil</keyword>
<name>A0A844HJ41_9RHOB</name>
<dbReference type="RefSeq" id="WP_155038953.1">
    <property type="nucleotide sequence ID" value="NZ_JBHGCD010000002.1"/>
</dbReference>
<gene>
    <name evidence="3" type="ORF">GL300_07360</name>
</gene>
<dbReference type="PANTHER" id="PTHR41386:SF1">
    <property type="entry name" value="MEMBRANE PROTEIN"/>
    <property type="match status" value="1"/>
</dbReference>
<evidence type="ECO:0000256" key="1">
    <source>
        <dbReference type="SAM" id="Coils"/>
    </source>
</evidence>
<feature type="transmembrane region" description="Helical" evidence="2">
    <location>
        <begin position="149"/>
        <end position="173"/>
    </location>
</feature>
<sequence>MNHNPSAMMNCSVCGREVARQDLTEAAHVRPSIAALIRENTVGWGEDSLICPDCMQQYRQLYLTRLLADETGELGELEQQVAAALNRNELLTLQYAPDDVDEDLSFGERMADRVASWGGSWAFILTFLLVLLIWMAANSLVLLMRPFDPYPFILLNLVLSCVAALQAPVIMMSQRRQEAKDRRRAENDYQINLKTELELRQLHEKIDHHLMHQWHRLLEIQRIQVDLLHEMKQG</sequence>
<feature type="transmembrane region" description="Helical" evidence="2">
    <location>
        <begin position="114"/>
        <end position="137"/>
    </location>
</feature>
<dbReference type="AlphaFoldDB" id="A0A844HJ41"/>
<reference evidence="3 4" key="1">
    <citation type="submission" date="2019-11" db="EMBL/GenBank/DDBJ databases">
        <authorList>
            <person name="Dong K."/>
        </authorList>
    </citation>
    <scope>NUCLEOTIDE SEQUENCE [LARGE SCALE GENOMIC DNA]</scope>
    <source>
        <strain evidence="3 4">NBRC 112902</strain>
    </source>
</reference>
<keyword evidence="2" id="KW-0812">Transmembrane</keyword>
<feature type="coiled-coil region" evidence="1">
    <location>
        <begin position="67"/>
        <end position="94"/>
    </location>
</feature>
<dbReference type="InterPro" id="IPR010406">
    <property type="entry name" value="DUF1003"/>
</dbReference>
<dbReference type="OrthoDB" id="9795736at2"/>
<dbReference type="EMBL" id="WMIG01000002">
    <property type="protein sequence ID" value="MTH59028.1"/>
    <property type="molecule type" value="Genomic_DNA"/>
</dbReference>
<dbReference type="Pfam" id="PF06210">
    <property type="entry name" value="DUF1003"/>
    <property type="match status" value="1"/>
</dbReference>
<keyword evidence="2" id="KW-0472">Membrane</keyword>
<keyword evidence="2" id="KW-1133">Transmembrane helix</keyword>